<dbReference type="HOGENOM" id="CLU_023866_2_0_1"/>
<dbReference type="PANTHER" id="PTHR42044:SF1">
    <property type="entry name" value="DUF676 DOMAIN-CONTAINING PROTEIN"/>
    <property type="match status" value="1"/>
</dbReference>
<keyword evidence="3" id="KW-1185">Reference proteome</keyword>
<gene>
    <name evidence="2" type="ORF">CTHT_0017220</name>
</gene>
<dbReference type="Proteomes" id="UP000008066">
    <property type="component" value="Unassembled WGS sequence"/>
</dbReference>
<dbReference type="OMA" id="RLWSYRN"/>
<dbReference type="EMBL" id="GL988040">
    <property type="protein sequence ID" value="EGS22205.1"/>
    <property type="molecule type" value="Genomic_DNA"/>
</dbReference>
<evidence type="ECO:0000256" key="1">
    <source>
        <dbReference type="SAM" id="Phobius"/>
    </source>
</evidence>
<proteinExistence type="predicted"/>
<organism evidence="3">
    <name type="scientific">Chaetomium thermophilum (strain DSM 1495 / CBS 144.50 / IMI 039719)</name>
    <name type="common">Thermochaetoides thermophila</name>
    <dbReference type="NCBI Taxonomy" id="759272"/>
    <lineage>
        <taxon>Eukaryota</taxon>
        <taxon>Fungi</taxon>
        <taxon>Dikarya</taxon>
        <taxon>Ascomycota</taxon>
        <taxon>Pezizomycotina</taxon>
        <taxon>Sordariomycetes</taxon>
        <taxon>Sordariomycetidae</taxon>
        <taxon>Sordariales</taxon>
        <taxon>Chaetomiaceae</taxon>
        <taxon>Thermochaetoides</taxon>
    </lineage>
</organism>
<evidence type="ECO:0000313" key="3">
    <source>
        <dbReference type="Proteomes" id="UP000008066"/>
    </source>
</evidence>
<dbReference type="STRING" id="759272.G0S2H2"/>
<sequence length="456" mass="51712">MADTTRLEPTRFLASQPGGTTAVTYSYTDMPWRLILSDAYYFFRYLWSLPYVLWPLVPADSEELSELSPTKENLWCVGIHAVLIVLQSAFLLGLPFLVAVPVWVAGLVITGVLLVNKGVASLLNGEGVEYRSEEKYAPERPEHAGERWIYINGVSVGSHWMQMNLNRLAVTFKRPVIGIHNKTSGMIFDILECLVQRNWGYATRDVRVGYRIIKQTLYDQRYHKIIFILHSQGAIEGSLILDWLLQELPQDLLAKLEVYSFGNAANHFNNPHRCLAAQDQTFGHPHSPSHSPSSPIRNHMPCQMHPSGRAISHIEHYAHTLDFVALWGILRFVMPTPITSPTESTPLNAQKADLVTRPRFLGRVFIHPRPGHLLVQHYLDGMFPLQKDPVTGKLLRDENGVPVGLDESEGNKFMEGEVIVYDDDDELGGADRRLKVKQLSRLWEYRNGRSPRDESS</sequence>
<dbReference type="KEGG" id="cthr:CTHT_0017220"/>
<reference evidence="2 3" key="1">
    <citation type="journal article" date="2011" name="Cell">
        <title>Insight into structure and assembly of the nuclear pore complex by utilizing the genome of a eukaryotic thermophile.</title>
        <authorList>
            <person name="Amlacher S."/>
            <person name="Sarges P."/>
            <person name="Flemming D."/>
            <person name="van Noort V."/>
            <person name="Kunze R."/>
            <person name="Devos D.P."/>
            <person name="Arumugam M."/>
            <person name="Bork P."/>
            <person name="Hurt E."/>
        </authorList>
    </citation>
    <scope>NUCLEOTIDE SEQUENCE [LARGE SCALE GENOMIC DNA]</scope>
    <source>
        <strain evidence="3">DSM 1495 / CBS 144.50 / IMI 039719</strain>
    </source>
</reference>
<dbReference type="AlphaFoldDB" id="G0S2H2"/>
<keyword evidence="1" id="KW-0812">Transmembrane</keyword>
<evidence type="ECO:0000313" key="2">
    <source>
        <dbReference type="EMBL" id="EGS22205.1"/>
    </source>
</evidence>
<feature type="transmembrane region" description="Helical" evidence="1">
    <location>
        <begin position="96"/>
        <end position="115"/>
    </location>
</feature>
<accession>G0S2H2</accession>
<keyword evidence="1" id="KW-0472">Membrane</keyword>
<dbReference type="PANTHER" id="PTHR42044">
    <property type="entry name" value="DUF676 DOMAIN-CONTAINING PROTEIN-RELATED"/>
    <property type="match status" value="1"/>
</dbReference>
<dbReference type="GeneID" id="18255760"/>
<dbReference type="OrthoDB" id="202545at2759"/>
<dbReference type="RefSeq" id="XP_006692224.1">
    <property type="nucleotide sequence ID" value="XM_006692161.1"/>
</dbReference>
<name>G0S2H2_CHATD</name>
<keyword evidence="1" id="KW-1133">Transmembrane helix</keyword>
<protein>
    <submittedName>
        <fullName evidence="2">Uncharacterized protein</fullName>
    </submittedName>
</protein>
<dbReference type="eggNOG" id="ENOG502RYMG">
    <property type="taxonomic scope" value="Eukaryota"/>
</dbReference>